<evidence type="ECO:0000256" key="3">
    <source>
        <dbReference type="ARBA" id="ARBA00022475"/>
    </source>
</evidence>
<evidence type="ECO:0000256" key="2">
    <source>
        <dbReference type="ARBA" id="ARBA00022448"/>
    </source>
</evidence>
<dbReference type="GO" id="GO:0055085">
    <property type="term" value="P:transmembrane transport"/>
    <property type="evidence" value="ECO:0007669"/>
    <property type="project" value="InterPro"/>
</dbReference>
<evidence type="ECO:0000256" key="6">
    <source>
        <dbReference type="ARBA" id="ARBA00023136"/>
    </source>
</evidence>
<comment type="caution">
    <text evidence="9">The sequence shown here is derived from an EMBL/GenBank/DDBJ whole genome shotgun (WGS) entry which is preliminary data.</text>
</comment>
<dbReference type="GO" id="GO:0005886">
    <property type="term" value="C:plasma membrane"/>
    <property type="evidence" value="ECO:0007669"/>
    <property type="project" value="UniProtKB-SubCell"/>
</dbReference>
<dbReference type="AlphaFoldDB" id="A0A645BR88"/>
<keyword evidence="3" id="KW-1003">Cell membrane</keyword>
<keyword evidence="6 7" id="KW-0472">Membrane</keyword>
<proteinExistence type="predicted"/>
<evidence type="ECO:0000256" key="7">
    <source>
        <dbReference type="SAM" id="Phobius"/>
    </source>
</evidence>
<evidence type="ECO:0000256" key="1">
    <source>
        <dbReference type="ARBA" id="ARBA00004651"/>
    </source>
</evidence>
<feature type="transmembrane region" description="Helical" evidence="7">
    <location>
        <begin position="130"/>
        <end position="154"/>
    </location>
</feature>
<comment type="subcellular location">
    <subcellularLocation>
        <location evidence="1">Cell membrane</location>
        <topology evidence="1">Multi-pass membrane protein</topology>
    </subcellularLocation>
</comment>
<dbReference type="PANTHER" id="PTHR43163:SF6">
    <property type="entry name" value="DIPEPTIDE TRANSPORT SYSTEM PERMEASE PROTEIN DPPB-RELATED"/>
    <property type="match status" value="1"/>
</dbReference>
<evidence type="ECO:0000256" key="4">
    <source>
        <dbReference type="ARBA" id="ARBA00022692"/>
    </source>
</evidence>
<keyword evidence="4 7" id="KW-0812">Transmembrane</keyword>
<dbReference type="PROSITE" id="PS50928">
    <property type="entry name" value="ABC_TM1"/>
    <property type="match status" value="1"/>
</dbReference>
<sequence length="311" mass="34184">MGKYIIKRLIISIFTILAILLLLFLLLELLPGTPFNDEKLTEEQKAVVMEKYGLDKPVLVRFANYIHLMLKGDFGVSYTMQKNMPISKMLKPRIQVSISIGLQAVLLGTIIGLVLGIIASLKHNTWLDSVASIISVCGVSIPSYVFALALAYLLGYKLKLFPILFNPSNAAKSSVMPTIALSMFTVATVSRFLRSEMLEVFGSDYILLAKSKGISDSRLIVRHGLRNAMIPVITVLGPLVVSLMTGSLVVEKIFAIPGLGSLFVTAIQVNDYNVVIAAAFIYSVMFIAVMLVVDILYGIIDPRIRLAKEEK</sequence>
<accession>A0A645BR88</accession>
<reference evidence="9" key="1">
    <citation type="submission" date="2019-08" db="EMBL/GenBank/DDBJ databases">
        <authorList>
            <person name="Kucharzyk K."/>
            <person name="Murdoch R.W."/>
            <person name="Higgins S."/>
            <person name="Loffler F."/>
        </authorList>
    </citation>
    <scope>NUCLEOTIDE SEQUENCE</scope>
</reference>
<name>A0A645BR88_9ZZZZ</name>
<feature type="transmembrane region" description="Helical" evidence="7">
    <location>
        <begin position="9"/>
        <end position="27"/>
    </location>
</feature>
<dbReference type="SUPFAM" id="SSF161098">
    <property type="entry name" value="MetI-like"/>
    <property type="match status" value="1"/>
</dbReference>
<gene>
    <name evidence="9" type="primary">dppB_36</name>
    <name evidence="9" type="ORF">SDC9_112644</name>
</gene>
<dbReference type="Gene3D" id="1.10.3720.10">
    <property type="entry name" value="MetI-like"/>
    <property type="match status" value="1"/>
</dbReference>
<dbReference type="CDD" id="cd06261">
    <property type="entry name" value="TM_PBP2"/>
    <property type="match status" value="1"/>
</dbReference>
<feature type="transmembrane region" description="Helical" evidence="7">
    <location>
        <begin position="174"/>
        <end position="193"/>
    </location>
</feature>
<dbReference type="InterPro" id="IPR035906">
    <property type="entry name" value="MetI-like_sf"/>
</dbReference>
<keyword evidence="2" id="KW-0813">Transport</keyword>
<feature type="domain" description="ABC transmembrane type-1" evidence="8">
    <location>
        <begin position="94"/>
        <end position="293"/>
    </location>
</feature>
<organism evidence="9">
    <name type="scientific">bioreactor metagenome</name>
    <dbReference type="NCBI Taxonomy" id="1076179"/>
    <lineage>
        <taxon>unclassified sequences</taxon>
        <taxon>metagenomes</taxon>
        <taxon>ecological metagenomes</taxon>
    </lineage>
</organism>
<dbReference type="InterPro" id="IPR000515">
    <property type="entry name" value="MetI-like"/>
</dbReference>
<dbReference type="PANTHER" id="PTHR43163">
    <property type="entry name" value="DIPEPTIDE TRANSPORT SYSTEM PERMEASE PROTEIN DPPB-RELATED"/>
    <property type="match status" value="1"/>
</dbReference>
<evidence type="ECO:0000256" key="5">
    <source>
        <dbReference type="ARBA" id="ARBA00022989"/>
    </source>
</evidence>
<keyword evidence="5 7" id="KW-1133">Transmembrane helix</keyword>
<dbReference type="Pfam" id="PF00528">
    <property type="entry name" value="BPD_transp_1"/>
    <property type="match status" value="1"/>
</dbReference>
<evidence type="ECO:0000313" key="9">
    <source>
        <dbReference type="EMBL" id="MPM65743.1"/>
    </source>
</evidence>
<dbReference type="EMBL" id="VSSQ01020689">
    <property type="protein sequence ID" value="MPM65743.1"/>
    <property type="molecule type" value="Genomic_DNA"/>
</dbReference>
<evidence type="ECO:0000259" key="8">
    <source>
        <dbReference type="PROSITE" id="PS50928"/>
    </source>
</evidence>
<protein>
    <submittedName>
        <fullName evidence="9">Dipeptide transport system permease protein DppB</fullName>
    </submittedName>
</protein>
<feature type="transmembrane region" description="Helical" evidence="7">
    <location>
        <begin position="274"/>
        <end position="300"/>
    </location>
</feature>
<feature type="transmembrane region" description="Helical" evidence="7">
    <location>
        <begin position="94"/>
        <end position="118"/>
    </location>
</feature>
<feature type="transmembrane region" description="Helical" evidence="7">
    <location>
        <begin position="228"/>
        <end position="254"/>
    </location>
</feature>